<feature type="domain" description="Peptidase C14 caspase" evidence="3">
    <location>
        <begin position="15"/>
        <end position="288"/>
    </location>
</feature>
<evidence type="ECO:0000256" key="2">
    <source>
        <dbReference type="SAM" id="MobiDB-lite"/>
    </source>
</evidence>
<reference evidence="4" key="1">
    <citation type="submission" date="2014-11" db="EMBL/GenBank/DDBJ databases">
        <authorList>
            <person name="Otto D Thomas"/>
            <person name="Naeem Raeece"/>
        </authorList>
    </citation>
    <scope>NUCLEOTIDE SEQUENCE</scope>
</reference>
<dbReference type="AlphaFoldDB" id="A0A0G4FLB1"/>
<accession>A0A0G4FLB1</accession>
<organism evidence="4">
    <name type="scientific">Chromera velia CCMP2878</name>
    <dbReference type="NCBI Taxonomy" id="1169474"/>
    <lineage>
        <taxon>Eukaryota</taxon>
        <taxon>Sar</taxon>
        <taxon>Alveolata</taxon>
        <taxon>Colpodellida</taxon>
        <taxon>Chromeraceae</taxon>
        <taxon>Chromera</taxon>
    </lineage>
</organism>
<dbReference type="PANTHER" id="PTHR48104:SF30">
    <property type="entry name" value="METACASPASE-1"/>
    <property type="match status" value="1"/>
</dbReference>
<feature type="compositionally biased region" description="Basic and acidic residues" evidence="2">
    <location>
        <begin position="212"/>
        <end position="234"/>
    </location>
</feature>
<feature type="compositionally biased region" description="Polar residues" evidence="2">
    <location>
        <begin position="638"/>
        <end position="649"/>
    </location>
</feature>
<dbReference type="GO" id="GO:0006508">
    <property type="term" value="P:proteolysis"/>
    <property type="evidence" value="ECO:0007669"/>
    <property type="project" value="InterPro"/>
</dbReference>
<comment type="similarity">
    <text evidence="1">Belongs to the peptidase C14B family.</text>
</comment>
<feature type="compositionally biased region" description="Basic and acidic residues" evidence="2">
    <location>
        <begin position="509"/>
        <end position="530"/>
    </location>
</feature>
<name>A0A0G4FLB1_9ALVE</name>
<feature type="compositionally biased region" description="Low complexity" evidence="2">
    <location>
        <begin position="653"/>
        <end position="669"/>
    </location>
</feature>
<gene>
    <name evidence="4" type="ORF">Cvel_17450</name>
</gene>
<dbReference type="EMBL" id="CDMZ01000433">
    <property type="protein sequence ID" value="CEM14174.1"/>
    <property type="molecule type" value="Genomic_DNA"/>
</dbReference>
<dbReference type="InterPro" id="IPR011600">
    <property type="entry name" value="Pept_C14_caspase"/>
</dbReference>
<dbReference type="GO" id="GO:0005737">
    <property type="term" value="C:cytoplasm"/>
    <property type="evidence" value="ECO:0007669"/>
    <property type="project" value="TreeGrafter"/>
</dbReference>
<evidence type="ECO:0000259" key="3">
    <source>
        <dbReference type="Pfam" id="PF00656"/>
    </source>
</evidence>
<evidence type="ECO:0000256" key="1">
    <source>
        <dbReference type="ARBA" id="ARBA00009005"/>
    </source>
</evidence>
<feature type="region of interest" description="Disordered" evidence="2">
    <location>
        <begin position="621"/>
        <end position="676"/>
    </location>
</feature>
<dbReference type="Gene3D" id="3.40.50.1460">
    <property type="match status" value="1"/>
</dbReference>
<proteinExistence type="inferred from homology"/>
<sequence>MSAQKEIFATFPPLRKAVIIGWNGAPPTSCQGGVNDAKLLAALFKCVYGFQVVLLTDENNEQENMLEVKRRLCDRGNLDKAMEWLVSGAKVGDSLVICYCGVGARWGRLNDGKEDDMDEHILLFHPKEQITGSKSPPTNPIDMKRFWEYLQRVPAGVTVTFFMDCAHGSSVADVDGWLPEGADVKIISAQRQGQKPAYICAKEGCSSRIQTRKADPKPDSRERRDPARAREMRLRPRGAGAQVVKPGVNLFVWAACRPHENAYEILSPNGKWHGVWTLAFVNTVLQQRRMIARTASVFQAAADEADRILSWALKNSGKADEIIWGAPGTGGEGRLVGQKSEKLGEEGVIQLVPRKRTRQTPVMKYNDIANSDGVKECSPFNRCFLLPYTAYKKKPVPVPLGGGAGAAEREGVEETVAVADVTGYPMNFTGQSTELQFSDFQKPYDAPITSFQYQHNQPVIVLNPSNFPPHRLRRAADYAFAEDERMMRFLRQEAAWQYALHSVHREALQGGEHNKGSISKEKAGTKKTAGDGRMVGRGSEPLTSEAARHSSFLQERAQKYADTLDDSFGVGEGSKTRSKALQDISLAAPLTRIQNIEQIRQKREDAVERFRREKWKLENIPKTLRTALQAPRGEPPKRTTNTQETNQPASVHRAAATPPNAAARNHTAPAPHPSSVHVYQLPPAPWYHPPAVPLDPAQYAQQVHSGQAHTAQPMQPSYPHVPVQIPYTYTAGPSPYPTADATPYTYAQAPLTEGHAVPQVGYPAQAVVAPQVLQSSVAAYPLPSGYPAASWGAAGGVSGPN</sequence>
<feature type="region of interest" description="Disordered" evidence="2">
    <location>
        <begin position="209"/>
        <end position="238"/>
    </location>
</feature>
<dbReference type="PANTHER" id="PTHR48104">
    <property type="entry name" value="METACASPASE-4"/>
    <property type="match status" value="1"/>
</dbReference>
<dbReference type="VEuPathDB" id="CryptoDB:Cvel_17450"/>
<dbReference type="InterPro" id="IPR050452">
    <property type="entry name" value="Metacaspase"/>
</dbReference>
<dbReference type="GO" id="GO:0004197">
    <property type="term" value="F:cysteine-type endopeptidase activity"/>
    <property type="evidence" value="ECO:0007669"/>
    <property type="project" value="InterPro"/>
</dbReference>
<feature type="region of interest" description="Disordered" evidence="2">
    <location>
        <begin position="509"/>
        <end position="546"/>
    </location>
</feature>
<dbReference type="Pfam" id="PF00656">
    <property type="entry name" value="Peptidase_C14"/>
    <property type="match status" value="1"/>
</dbReference>
<protein>
    <recommendedName>
        <fullName evidence="3">Peptidase C14 caspase domain-containing protein</fullName>
    </recommendedName>
</protein>
<evidence type="ECO:0000313" key="4">
    <source>
        <dbReference type="EMBL" id="CEM14174.1"/>
    </source>
</evidence>